<dbReference type="KEGG" id="bany:112047914"/>
<feature type="compositionally biased region" description="Acidic residues" evidence="1">
    <location>
        <begin position="22"/>
        <end position="72"/>
    </location>
</feature>
<dbReference type="Pfam" id="PF13843">
    <property type="entry name" value="DDE_Tnp_1_7"/>
    <property type="match status" value="1"/>
</dbReference>
<protein>
    <submittedName>
        <fullName evidence="5">PiggyBac transposable element-derived protein 4 isoform X1</fullName>
    </submittedName>
</protein>
<feature type="compositionally biased region" description="Basic and acidic residues" evidence="1">
    <location>
        <begin position="73"/>
        <end position="82"/>
    </location>
</feature>
<organism evidence="4 5">
    <name type="scientific">Bicyclus anynana</name>
    <name type="common">Squinting bush brown butterfly</name>
    <dbReference type="NCBI Taxonomy" id="110368"/>
    <lineage>
        <taxon>Eukaryota</taxon>
        <taxon>Metazoa</taxon>
        <taxon>Ecdysozoa</taxon>
        <taxon>Arthropoda</taxon>
        <taxon>Hexapoda</taxon>
        <taxon>Insecta</taxon>
        <taxon>Pterygota</taxon>
        <taxon>Neoptera</taxon>
        <taxon>Endopterygota</taxon>
        <taxon>Lepidoptera</taxon>
        <taxon>Glossata</taxon>
        <taxon>Ditrysia</taxon>
        <taxon>Papilionoidea</taxon>
        <taxon>Nymphalidae</taxon>
        <taxon>Satyrinae</taxon>
        <taxon>Satyrini</taxon>
        <taxon>Mycalesina</taxon>
        <taxon>Bicyclus</taxon>
    </lineage>
</organism>
<feature type="compositionally biased region" description="Basic and acidic residues" evidence="1">
    <location>
        <begin position="8"/>
        <end position="21"/>
    </location>
</feature>
<evidence type="ECO:0000313" key="4">
    <source>
        <dbReference type="Proteomes" id="UP001652582"/>
    </source>
</evidence>
<dbReference type="GeneID" id="112047914"/>
<accession>A0A6J1N278</accession>
<dbReference type="RefSeq" id="XP_023940979.1">
    <property type="nucleotide sequence ID" value="XM_024085211.2"/>
</dbReference>
<evidence type="ECO:0000259" key="2">
    <source>
        <dbReference type="Pfam" id="PF13842"/>
    </source>
</evidence>
<dbReference type="PANTHER" id="PTHR46599:SF3">
    <property type="entry name" value="PIGGYBAC TRANSPOSABLE ELEMENT-DERIVED PROTEIN 4"/>
    <property type="match status" value="1"/>
</dbReference>
<gene>
    <name evidence="5" type="primary">LOC112047914</name>
</gene>
<dbReference type="InterPro" id="IPR029526">
    <property type="entry name" value="PGBD"/>
</dbReference>
<dbReference type="PANTHER" id="PTHR46599">
    <property type="entry name" value="PIGGYBAC TRANSPOSABLE ELEMENT-DERIVED PROTEIN 4"/>
    <property type="match status" value="1"/>
</dbReference>
<evidence type="ECO:0000313" key="5">
    <source>
        <dbReference type="RefSeq" id="XP_023940979.1"/>
    </source>
</evidence>
<feature type="domain" description="PiggyBac transposable element-derived protein" evidence="3">
    <location>
        <begin position="309"/>
        <end position="679"/>
    </location>
</feature>
<dbReference type="AlphaFoldDB" id="A0A6J1N278"/>
<dbReference type="Proteomes" id="UP001652582">
    <property type="component" value="Chromosome 10"/>
</dbReference>
<proteinExistence type="predicted"/>
<feature type="domain" description="PiggyBac transposable element-derived protein 4 C-terminal zinc-finger" evidence="2">
    <location>
        <begin position="751"/>
        <end position="789"/>
    </location>
</feature>
<feature type="compositionally biased region" description="Basic and acidic residues" evidence="1">
    <location>
        <begin position="238"/>
        <end position="247"/>
    </location>
</feature>
<dbReference type="OrthoDB" id="123207at2759"/>
<reference evidence="5" key="1">
    <citation type="submission" date="2025-08" db="UniProtKB">
        <authorList>
            <consortium name="RefSeq"/>
        </authorList>
    </citation>
    <scope>IDENTIFICATION</scope>
</reference>
<feature type="region of interest" description="Disordered" evidence="1">
    <location>
        <begin position="1"/>
        <end position="118"/>
    </location>
</feature>
<evidence type="ECO:0000256" key="1">
    <source>
        <dbReference type="SAM" id="MobiDB-lite"/>
    </source>
</evidence>
<sequence length="793" mass="91152">MGPPCMSWREDEEHPKEFDDLLDHEDLDEGESSSVELDSDDEESMEIEELDTSGEEEEEWEENNEEDEVWEENNEKNQKLEPETPGLTPSTPPECRQSVPQMDEEMPHHSRDRSRSPVRLNFLPEEDAVVLVIGEDGVEQNGAGDFLAPDAHVMYVSPEERDRNLRNERYERRMSGRRGVRGARGQRGRGRGHPSQGRRGNLRWEVGHPLNEIWTTDADVPSELVSLARDVMRRRKESIQDAERNAERQIAVSESESDEEYLDALAGEDGLPRLESQNLHFEWSTMETFQGKEENFRQERTGSVLSHSSAYDAFRSFWGDDILDQIVTETNRYATKIVSTAFQSDWSPTNRHEILCLFSFWMMLGIIRMPTITSCFSGDPLMRTEVFKRIFTRRRYETLIKALNFTVSDPSIDDSNPSNTGVASLDRLHHLRPIITHLNSKFQSNYILDKDICIDQSLTLWKGKLNIKQYIRSNAAKFGIKTFELCESTTGYLWSFIVYTGKQSGMDVEQLPGVLKSSAIVKKLIGPLLNKGYRLFMDNWCNSPLLTRYLKLNGTDCVGTLRSSRADVPVVINKAPLKKGEYIARHSGDVSILSWQDKKRVTMISTCHDSSTALPTVSSRPKSRPIPFKPQMVLDYNKFMGGIDLKDQMLEPYLLERKRGIKWYMKLFKRLLNISILNARILLQSSTQKQQHHLAFRLQLVDSILTKHLAFCPKGRVLLTARTIPGRYTESTHWPALHERTPSSAARNRNHIKRCVVCYSEGRTTQRSAYRCESCDVPLCIINCFKVYHTRLT</sequence>
<keyword evidence="4" id="KW-1185">Reference proteome</keyword>
<feature type="compositionally biased region" description="Basic residues" evidence="1">
    <location>
        <begin position="175"/>
        <end position="192"/>
    </location>
</feature>
<dbReference type="Pfam" id="PF13842">
    <property type="entry name" value="zf-Tnp_2"/>
    <property type="match status" value="1"/>
</dbReference>
<name>A0A6J1N278_BICAN</name>
<evidence type="ECO:0000259" key="3">
    <source>
        <dbReference type="Pfam" id="PF13843"/>
    </source>
</evidence>
<dbReference type="InterPro" id="IPR032718">
    <property type="entry name" value="PGBD4_Znf_C"/>
</dbReference>
<feature type="region of interest" description="Disordered" evidence="1">
    <location>
        <begin position="238"/>
        <end position="259"/>
    </location>
</feature>
<feature type="region of interest" description="Disordered" evidence="1">
    <location>
        <begin position="174"/>
        <end position="202"/>
    </location>
</feature>
<feature type="compositionally biased region" description="Basic and acidic residues" evidence="1">
    <location>
        <begin position="105"/>
        <end position="115"/>
    </location>
</feature>